<evidence type="ECO:0000313" key="2">
    <source>
        <dbReference type="Proteomes" id="UP001239213"/>
    </source>
</evidence>
<name>A0AAI9UNZ6_9PEZI</name>
<dbReference type="AlphaFoldDB" id="A0AAI9UNZ6"/>
<dbReference type="Proteomes" id="UP001239213">
    <property type="component" value="Unassembled WGS sequence"/>
</dbReference>
<dbReference type="EMBL" id="MPDP01000271">
    <property type="protein sequence ID" value="KAK1461855.1"/>
    <property type="molecule type" value="Genomic_DNA"/>
</dbReference>
<protein>
    <submittedName>
        <fullName evidence="1">Uncharacterized protein</fullName>
    </submittedName>
</protein>
<sequence>AKIFTRFLIYYRLKLALKIKERGFKIAIPYSFYRLLGRRYKILEGKLRYYECIYRSRSYDATISTIYDRKSIFFFYKRFYLY</sequence>
<gene>
    <name evidence="1" type="ORF">CCUS01_01445</name>
</gene>
<organism evidence="1 2">
    <name type="scientific">Colletotrichum cuscutae</name>
    <dbReference type="NCBI Taxonomy" id="1209917"/>
    <lineage>
        <taxon>Eukaryota</taxon>
        <taxon>Fungi</taxon>
        <taxon>Dikarya</taxon>
        <taxon>Ascomycota</taxon>
        <taxon>Pezizomycotina</taxon>
        <taxon>Sordariomycetes</taxon>
        <taxon>Hypocreomycetidae</taxon>
        <taxon>Glomerellales</taxon>
        <taxon>Glomerellaceae</taxon>
        <taxon>Colletotrichum</taxon>
        <taxon>Colletotrichum acutatum species complex</taxon>
    </lineage>
</organism>
<evidence type="ECO:0000313" key="1">
    <source>
        <dbReference type="EMBL" id="KAK1461855.1"/>
    </source>
</evidence>
<feature type="non-terminal residue" evidence="1">
    <location>
        <position position="1"/>
    </location>
</feature>
<reference evidence="1" key="1">
    <citation type="submission" date="2016-11" db="EMBL/GenBank/DDBJ databases">
        <title>The genome sequence of Colletotrichum cuscutae.</title>
        <authorList>
            <person name="Baroncelli R."/>
        </authorList>
    </citation>
    <scope>NUCLEOTIDE SEQUENCE</scope>
    <source>
        <strain evidence="1">IMI 304802</strain>
    </source>
</reference>
<keyword evidence="2" id="KW-1185">Reference proteome</keyword>
<proteinExistence type="predicted"/>
<comment type="caution">
    <text evidence="1">The sequence shown here is derived from an EMBL/GenBank/DDBJ whole genome shotgun (WGS) entry which is preliminary data.</text>
</comment>
<accession>A0AAI9UNZ6</accession>